<comment type="caution">
    <text evidence="1">The sequence shown here is derived from an EMBL/GenBank/DDBJ whole genome shotgun (WGS) entry which is preliminary data.</text>
</comment>
<reference evidence="1 2" key="1">
    <citation type="submission" date="2020-03" db="EMBL/GenBank/DDBJ databases">
        <title>Whole genome shotgun sequence of Phytohabitans rumicis NBRC 108638.</title>
        <authorList>
            <person name="Komaki H."/>
            <person name="Tamura T."/>
        </authorList>
    </citation>
    <scope>NUCLEOTIDE SEQUENCE [LARGE SCALE GENOMIC DNA]</scope>
    <source>
        <strain evidence="1 2">NBRC 108638</strain>
    </source>
</reference>
<organism evidence="1 2">
    <name type="scientific">Phytohabitans rumicis</name>
    <dbReference type="NCBI Taxonomy" id="1076125"/>
    <lineage>
        <taxon>Bacteria</taxon>
        <taxon>Bacillati</taxon>
        <taxon>Actinomycetota</taxon>
        <taxon>Actinomycetes</taxon>
        <taxon>Micromonosporales</taxon>
        <taxon>Micromonosporaceae</taxon>
    </lineage>
</organism>
<dbReference type="EMBL" id="BLPG01000001">
    <property type="protein sequence ID" value="GFJ92472.1"/>
    <property type="molecule type" value="Genomic_DNA"/>
</dbReference>
<evidence type="ECO:0000313" key="1">
    <source>
        <dbReference type="EMBL" id="GFJ92472.1"/>
    </source>
</evidence>
<keyword evidence="2" id="KW-1185">Reference proteome</keyword>
<protein>
    <submittedName>
        <fullName evidence="1">Uncharacterized protein</fullName>
    </submittedName>
</protein>
<name>A0A6V8L5E3_9ACTN</name>
<dbReference type="AlphaFoldDB" id="A0A6V8L5E3"/>
<reference evidence="1 2" key="2">
    <citation type="submission" date="2020-03" db="EMBL/GenBank/DDBJ databases">
        <authorList>
            <person name="Ichikawa N."/>
            <person name="Kimura A."/>
            <person name="Kitahashi Y."/>
            <person name="Uohara A."/>
        </authorList>
    </citation>
    <scope>NUCLEOTIDE SEQUENCE [LARGE SCALE GENOMIC DNA]</scope>
    <source>
        <strain evidence="1 2">NBRC 108638</strain>
    </source>
</reference>
<evidence type="ECO:0000313" key="2">
    <source>
        <dbReference type="Proteomes" id="UP000482960"/>
    </source>
</evidence>
<accession>A0A6V8L5E3</accession>
<gene>
    <name evidence="1" type="ORF">Prum_061140</name>
</gene>
<dbReference type="RefSeq" id="WP_173079339.1">
    <property type="nucleotide sequence ID" value="NZ_BAABJB010000013.1"/>
</dbReference>
<proteinExistence type="predicted"/>
<sequence>MLGRKALFWAAVGGVSLLTHFGLELVARKVPSKGLARFAEFIHCGPGNGGN</sequence>
<dbReference type="Proteomes" id="UP000482960">
    <property type="component" value="Unassembled WGS sequence"/>
</dbReference>